<protein>
    <recommendedName>
        <fullName evidence="4">Glycosyltransferase RgtA/B/C/D-like domain-containing protein</fullName>
    </recommendedName>
</protein>
<dbReference type="KEGG" id="spir:CWM47_20290"/>
<accession>A0A2K8Z298</accession>
<feature type="transmembrane region" description="Helical" evidence="1">
    <location>
        <begin position="248"/>
        <end position="267"/>
    </location>
</feature>
<feature type="transmembrane region" description="Helical" evidence="1">
    <location>
        <begin position="212"/>
        <end position="228"/>
    </location>
</feature>
<feature type="transmembrane region" description="Helical" evidence="1">
    <location>
        <begin position="273"/>
        <end position="299"/>
    </location>
</feature>
<keyword evidence="1" id="KW-1133">Transmembrane helix</keyword>
<gene>
    <name evidence="2" type="ORF">CWM47_20290</name>
</gene>
<feature type="transmembrane region" description="Helical" evidence="1">
    <location>
        <begin position="144"/>
        <end position="165"/>
    </location>
</feature>
<proteinExistence type="predicted"/>
<feature type="transmembrane region" description="Helical" evidence="1">
    <location>
        <begin position="344"/>
        <end position="363"/>
    </location>
</feature>
<dbReference type="AlphaFoldDB" id="A0A2K8Z298"/>
<organism evidence="2 3">
    <name type="scientific">Spirosoma pollinicola</name>
    <dbReference type="NCBI Taxonomy" id="2057025"/>
    <lineage>
        <taxon>Bacteria</taxon>
        <taxon>Pseudomonadati</taxon>
        <taxon>Bacteroidota</taxon>
        <taxon>Cytophagia</taxon>
        <taxon>Cytophagales</taxon>
        <taxon>Cytophagaceae</taxon>
        <taxon>Spirosoma</taxon>
    </lineage>
</organism>
<keyword evidence="1" id="KW-0812">Transmembrane</keyword>
<evidence type="ECO:0000256" key="1">
    <source>
        <dbReference type="SAM" id="Phobius"/>
    </source>
</evidence>
<feature type="transmembrane region" description="Helical" evidence="1">
    <location>
        <begin position="121"/>
        <end position="138"/>
    </location>
</feature>
<feature type="transmembrane region" description="Helical" evidence="1">
    <location>
        <begin position="375"/>
        <end position="392"/>
    </location>
</feature>
<name>A0A2K8Z298_9BACT</name>
<keyword evidence="3" id="KW-1185">Reference proteome</keyword>
<keyword evidence="1" id="KW-0472">Membrane</keyword>
<evidence type="ECO:0000313" key="2">
    <source>
        <dbReference type="EMBL" id="AUD03954.1"/>
    </source>
</evidence>
<sequence length="574" mass="65841">MATASLGNTISRRGIIILSSVPILIFFYTFFQFVSNIPFQDDYDGLLEPVTKFAQLTHFSWSSLVEILWTQDDERRIVVDRIAAISVYLLNGHLDLRIQMFFGLLSLVGIFYLFYSIIRDAKLPIALLLSSALLLFTIQYYEAIFWAIIPFQQIVIYFLAFLSSYHLFSSKLKHFSLALLFAVGSILSDVNGTFILPVGVLLLLLQHRWKDTGIWVLLIGGIVLLYYHNLTIPAFRPKLSDNIQYPGLIFKNLLVFSGLSFDLSTVLPPWMRIGLIVTVGFILGIVVIYYGFVLVKSAFSGSVRNYPRWEITLWGGIIHLTITMLAFAVGRALDGTNAVLISRYKYIGFIWLIFVILLVSSKLDDKKNKLYSKVWLGLSFALFLFSYFQYVAPLDYYYKERYTDIYGWQRNRSIPSTPIYMNMRGPVDSVTVRAIRTGVYELPDHYFFDEPYEKATEKFQLAVEQVGGHTLVFTNDSYTRNIGKQDGAYIILKSEKQQHMLPTKQNRYSLKNFLFSLGKNYYANGFSATISNGFIQDNQVYTVYVLIIDGAKKQIYPTNYQLRSKVNSVDVVTL</sequence>
<feature type="transmembrane region" description="Helical" evidence="1">
    <location>
        <begin position="96"/>
        <end position="114"/>
    </location>
</feature>
<dbReference type="OrthoDB" id="919207at2"/>
<evidence type="ECO:0000313" key="3">
    <source>
        <dbReference type="Proteomes" id="UP000232883"/>
    </source>
</evidence>
<dbReference type="EMBL" id="CP025096">
    <property type="protein sequence ID" value="AUD03954.1"/>
    <property type="molecule type" value="Genomic_DNA"/>
</dbReference>
<feature type="transmembrane region" description="Helical" evidence="1">
    <location>
        <begin position="15"/>
        <end position="34"/>
    </location>
</feature>
<feature type="transmembrane region" description="Helical" evidence="1">
    <location>
        <begin position="311"/>
        <end position="332"/>
    </location>
</feature>
<dbReference type="Proteomes" id="UP000232883">
    <property type="component" value="Chromosome"/>
</dbReference>
<evidence type="ECO:0008006" key="4">
    <source>
        <dbReference type="Google" id="ProtNLM"/>
    </source>
</evidence>
<feature type="transmembrane region" description="Helical" evidence="1">
    <location>
        <begin position="177"/>
        <end position="206"/>
    </location>
</feature>
<dbReference type="RefSeq" id="WP_100990021.1">
    <property type="nucleotide sequence ID" value="NZ_CP025096.1"/>
</dbReference>
<reference evidence="2 3" key="1">
    <citation type="submission" date="2017-11" db="EMBL/GenBank/DDBJ databases">
        <title>Taxonomic description and genome sequences of Spirosoma HA7 sp. nov., isolated from pollen microhabitat of Corylus avellana.</title>
        <authorList>
            <person name="Ambika Manirajan B."/>
            <person name="Suarez C."/>
            <person name="Ratering S."/>
            <person name="Geissler-Plaum R."/>
            <person name="Cardinale M."/>
            <person name="Sylvia S."/>
        </authorList>
    </citation>
    <scope>NUCLEOTIDE SEQUENCE [LARGE SCALE GENOMIC DNA]</scope>
    <source>
        <strain evidence="2 3">HA7</strain>
    </source>
</reference>